<feature type="compositionally biased region" description="Basic and acidic residues" evidence="1">
    <location>
        <begin position="93"/>
        <end position="109"/>
    </location>
</feature>
<protein>
    <recommendedName>
        <fullName evidence="2">Ubiquitin-like domain-containing protein</fullName>
    </recommendedName>
</protein>
<evidence type="ECO:0000313" key="3">
    <source>
        <dbReference type="EMBL" id="KAL3046304.1"/>
    </source>
</evidence>
<feature type="region of interest" description="Disordered" evidence="1">
    <location>
        <begin position="83"/>
        <end position="109"/>
    </location>
</feature>
<name>A0ABD2FXA7_PAGBO</name>
<dbReference type="InterPro" id="IPR019956">
    <property type="entry name" value="Ubiquitin_dom"/>
</dbReference>
<keyword evidence="4" id="KW-1185">Reference proteome</keyword>
<dbReference type="Gene3D" id="3.10.20.90">
    <property type="entry name" value="Phosphatidylinositol 3-kinase Catalytic Subunit, Chain A, domain 1"/>
    <property type="match status" value="1"/>
</dbReference>
<dbReference type="InterPro" id="IPR000626">
    <property type="entry name" value="Ubiquitin-like_dom"/>
</dbReference>
<gene>
    <name evidence="3" type="ORF">OYC64_004335</name>
</gene>
<comment type="caution">
    <text evidence="3">The sequence shown here is derived from an EMBL/GenBank/DDBJ whole genome shotgun (WGS) entry which is preliminary data.</text>
</comment>
<sequence>MAVTIFIKNHKGQAYTVQLDDTEFQGATVLDLKKKIEALERIPVSQQQLIFNGREVNDNFLLSYYGIQNASLIYTNLRLRGGAEPGGPGDPGLGDKDGKNRSMELRFDF</sequence>
<dbReference type="InterPro" id="IPR029071">
    <property type="entry name" value="Ubiquitin-like_domsf"/>
</dbReference>
<dbReference type="Proteomes" id="UP001619887">
    <property type="component" value="Unassembled WGS sequence"/>
</dbReference>
<dbReference type="PROSITE" id="PS00299">
    <property type="entry name" value="UBIQUITIN_1"/>
    <property type="match status" value="1"/>
</dbReference>
<dbReference type="SUPFAM" id="SSF54236">
    <property type="entry name" value="Ubiquitin-like"/>
    <property type="match status" value="1"/>
</dbReference>
<evidence type="ECO:0000313" key="4">
    <source>
        <dbReference type="Proteomes" id="UP001619887"/>
    </source>
</evidence>
<dbReference type="PANTHER" id="PTHR10621">
    <property type="entry name" value="UV EXCISION REPAIR PROTEIN RAD23"/>
    <property type="match status" value="1"/>
</dbReference>
<accession>A0ABD2FXA7</accession>
<dbReference type="InterPro" id="IPR019954">
    <property type="entry name" value="Ubiquitin_CS"/>
</dbReference>
<dbReference type="PROSITE" id="PS50053">
    <property type="entry name" value="UBIQUITIN_2"/>
    <property type="match status" value="1"/>
</dbReference>
<reference evidence="3 4" key="2">
    <citation type="journal article" date="2024" name="G3 (Bethesda)">
        <title>The genome of the cryopelagic Antarctic bald notothen, Trematomus borchgrevinki.</title>
        <authorList>
            <person name="Rayamajhi N."/>
            <person name="Rivera-Colon A.G."/>
            <person name="Minhas B.F."/>
            <person name="Cheng C.C."/>
            <person name="Catchen J.M."/>
        </authorList>
    </citation>
    <scope>NUCLEOTIDE SEQUENCE [LARGE SCALE GENOMIC DNA]</scope>
    <source>
        <strain evidence="3">AGRC-2024</strain>
    </source>
</reference>
<dbReference type="PANTHER" id="PTHR10621:SF0">
    <property type="entry name" value="UV EXCISION REPAIR PROTEIN RAD23"/>
    <property type="match status" value="1"/>
</dbReference>
<feature type="domain" description="Ubiquitin-like" evidence="2">
    <location>
        <begin position="3"/>
        <end position="82"/>
    </location>
</feature>
<dbReference type="SMART" id="SM00213">
    <property type="entry name" value="UBQ"/>
    <property type="match status" value="1"/>
</dbReference>
<evidence type="ECO:0000256" key="1">
    <source>
        <dbReference type="SAM" id="MobiDB-lite"/>
    </source>
</evidence>
<organism evidence="3 4">
    <name type="scientific">Pagothenia borchgrevinki</name>
    <name type="common">Bald rockcod</name>
    <name type="synonym">Trematomus borchgrevinki</name>
    <dbReference type="NCBI Taxonomy" id="8213"/>
    <lineage>
        <taxon>Eukaryota</taxon>
        <taxon>Metazoa</taxon>
        <taxon>Chordata</taxon>
        <taxon>Craniata</taxon>
        <taxon>Vertebrata</taxon>
        <taxon>Euteleostomi</taxon>
        <taxon>Actinopterygii</taxon>
        <taxon>Neopterygii</taxon>
        <taxon>Teleostei</taxon>
        <taxon>Neoteleostei</taxon>
        <taxon>Acanthomorphata</taxon>
        <taxon>Eupercaria</taxon>
        <taxon>Perciformes</taxon>
        <taxon>Notothenioidei</taxon>
        <taxon>Nototheniidae</taxon>
        <taxon>Pagothenia</taxon>
    </lineage>
</organism>
<feature type="compositionally biased region" description="Gly residues" evidence="1">
    <location>
        <begin position="83"/>
        <end position="92"/>
    </location>
</feature>
<reference evidence="3 4" key="1">
    <citation type="journal article" date="2022" name="G3 (Bethesda)">
        <title>Evaluating Illumina-, Nanopore-, and PacBio-based genome assembly strategies with the bald notothen, Trematomus borchgrevinki.</title>
        <authorList>
            <person name="Rayamajhi N."/>
            <person name="Cheng C.C."/>
            <person name="Catchen J.M."/>
        </authorList>
    </citation>
    <scope>NUCLEOTIDE SEQUENCE [LARGE SCALE GENOMIC DNA]</scope>
    <source>
        <strain evidence="3">AGRC-2024</strain>
    </source>
</reference>
<dbReference type="AlphaFoldDB" id="A0ABD2FXA7"/>
<proteinExistence type="predicted"/>
<dbReference type="EMBL" id="JBIYXZ010002085">
    <property type="protein sequence ID" value="KAL3046304.1"/>
    <property type="molecule type" value="Genomic_DNA"/>
</dbReference>
<dbReference type="Pfam" id="PF00240">
    <property type="entry name" value="ubiquitin"/>
    <property type="match status" value="1"/>
</dbReference>
<dbReference type="PRINTS" id="PR00348">
    <property type="entry name" value="UBIQUITIN"/>
</dbReference>
<evidence type="ECO:0000259" key="2">
    <source>
        <dbReference type="PROSITE" id="PS50053"/>
    </source>
</evidence>